<accession>A0A927B109</accession>
<evidence type="ECO:0000259" key="2">
    <source>
        <dbReference type="PROSITE" id="PS50110"/>
    </source>
</evidence>
<dbReference type="RefSeq" id="WP_191038982.1">
    <property type="nucleotide sequence ID" value="NZ_JACXAA010000003.1"/>
</dbReference>
<dbReference type="EMBL" id="JACXAA010000003">
    <property type="protein sequence ID" value="MBD2753363.1"/>
    <property type="molecule type" value="Genomic_DNA"/>
</dbReference>
<sequence>MTASVTTPSTRSDRTFPILIIEDNPEHQVVMSYGLGQRFPQARPVFVQTTSEAVEYMQASSKNEAQAVRLILLDIYLPQPEIGWHLLTVLRHTYPRLPVIAISAYQTIEDVQRAYDLGVHSFIAKPLTTEQWINYFELLRVYWLETVTLPSDNRY</sequence>
<dbReference type="SMART" id="SM00448">
    <property type="entry name" value="REC"/>
    <property type="match status" value="1"/>
</dbReference>
<dbReference type="Gene3D" id="3.40.50.2300">
    <property type="match status" value="1"/>
</dbReference>
<dbReference type="PROSITE" id="PS50110">
    <property type="entry name" value="RESPONSE_REGULATORY"/>
    <property type="match status" value="1"/>
</dbReference>
<keyword evidence="1" id="KW-0597">Phosphoprotein</keyword>
<proteinExistence type="predicted"/>
<evidence type="ECO:0000313" key="3">
    <source>
        <dbReference type="EMBL" id="MBD2753363.1"/>
    </source>
</evidence>
<evidence type="ECO:0000256" key="1">
    <source>
        <dbReference type="PROSITE-ProRule" id="PRU00169"/>
    </source>
</evidence>
<dbReference type="AlphaFoldDB" id="A0A927B109"/>
<comment type="caution">
    <text evidence="3">The sequence shown here is derived from an EMBL/GenBank/DDBJ whole genome shotgun (WGS) entry which is preliminary data.</text>
</comment>
<feature type="modified residue" description="4-aspartylphosphate" evidence="1">
    <location>
        <position position="74"/>
    </location>
</feature>
<dbReference type="InterPro" id="IPR001789">
    <property type="entry name" value="Sig_transdc_resp-reg_receiver"/>
</dbReference>
<organism evidence="3 4">
    <name type="scientific">Spirosoma validum</name>
    <dbReference type="NCBI Taxonomy" id="2771355"/>
    <lineage>
        <taxon>Bacteria</taxon>
        <taxon>Pseudomonadati</taxon>
        <taxon>Bacteroidota</taxon>
        <taxon>Cytophagia</taxon>
        <taxon>Cytophagales</taxon>
        <taxon>Cytophagaceae</taxon>
        <taxon>Spirosoma</taxon>
    </lineage>
</organism>
<dbReference type="Proteomes" id="UP000653797">
    <property type="component" value="Unassembled WGS sequence"/>
</dbReference>
<keyword evidence="4" id="KW-1185">Reference proteome</keyword>
<dbReference type="GO" id="GO:0000160">
    <property type="term" value="P:phosphorelay signal transduction system"/>
    <property type="evidence" value="ECO:0007669"/>
    <property type="project" value="InterPro"/>
</dbReference>
<feature type="domain" description="Response regulatory" evidence="2">
    <location>
        <begin position="17"/>
        <end position="140"/>
    </location>
</feature>
<dbReference type="PANTHER" id="PTHR44520">
    <property type="entry name" value="RESPONSE REGULATOR RCP1-RELATED"/>
    <property type="match status" value="1"/>
</dbReference>
<evidence type="ECO:0000313" key="4">
    <source>
        <dbReference type="Proteomes" id="UP000653797"/>
    </source>
</evidence>
<gene>
    <name evidence="3" type="ORF">IC230_10715</name>
</gene>
<dbReference type="InterPro" id="IPR011006">
    <property type="entry name" value="CheY-like_superfamily"/>
</dbReference>
<protein>
    <submittedName>
        <fullName evidence="3">Response regulator</fullName>
    </submittedName>
</protein>
<dbReference type="InterPro" id="IPR052893">
    <property type="entry name" value="TCS_response_regulator"/>
</dbReference>
<reference evidence="3" key="1">
    <citation type="submission" date="2020-09" db="EMBL/GenBank/DDBJ databases">
        <authorList>
            <person name="Kim M.K."/>
        </authorList>
    </citation>
    <scope>NUCLEOTIDE SEQUENCE</scope>
    <source>
        <strain evidence="3">BT704</strain>
    </source>
</reference>
<dbReference type="Pfam" id="PF00072">
    <property type="entry name" value="Response_reg"/>
    <property type="match status" value="1"/>
</dbReference>
<dbReference type="SUPFAM" id="SSF52172">
    <property type="entry name" value="CheY-like"/>
    <property type="match status" value="1"/>
</dbReference>
<name>A0A927B109_9BACT</name>
<dbReference type="PANTHER" id="PTHR44520:SF2">
    <property type="entry name" value="RESPONSE REGULATOR RCP1"/>
    <property type="match status" value="1"/>
</dbReference>